<gene>
    <name evidence="3" type="ORF">CLV93_105252</name>
</gene>
<reference evidence="3 4" key="1">
    <citation type="submission" date="2018-03" db="EMBL/GenBank/DDBJ databases">
        <title>Genomic Encyclopedia of Archaeal and Bacterial Type Strains, Phase II (KMG-II): from individual species to whole genera.</title>
        <authorList>
            <person name="Goeker M."/>
        </authorList>
    </citation>
    <scope>NUCLEOTIDE SEQUENCE [LARGE SCALE GENOMIC DNA]</scope>
    <source>
        <strain evidence="3 4">DSM 27267</strain>
    </source>
</reference>
<feature type="compositionally biased region" description="Basic and acidic residues" evidence="1">
    <location>
        <begin position="36"/>
        <end position="84"/>
    </location>
</feature>
<evidence type="ECO:0000313" key="4">
    <source>
        <dbReference type="Proteomes" id="UP000240621"/>
    </source>
</evidence>
<accession>A0A2P8CD10</accession>
<feature type="signal peptide" evidence="2">
    <location>
        <begin position="1"/>
        <end position="29"/>
    </location>
</feature>
<evidence type="ECO:0000256" key="2">
    <source>
        <dbReference type="SAM" id="SignalP"/>
    </source>
</evidence>
<proteinExistence type="predicted"/>
<feature type="region of interest" description="Disordered" evidence="1">
    <location>
        <begin position="30"/>
        <end position="107"/>
    </location>
</feature>
<organism evidence="3 4">
    <name type="scientific">Prolixibacter denitrificans</name>
    <dbReference type="NCBI Taxonomy" id="1541063"/>
    <lineage>
        <taxon>Bacteria</taxon>
        <taxon>Pseudomonadati</taxon>
        <taxon>Bacteroidota</taxon>
        <taxon>Bacteroidia</taxon>
        <taxon>Marinilabiliales</taxon>
        <taxon>Prolixibacteraceae</taxon>
        <taxon>Prolixibacter</taxon>
    </lineage>
</organism>
<dbReference type="Proteomes" id="UP000240621">
    <property type="component" value="Unassembled WGS sequence"/>
</dbReference>
<evidence type="ECO:0000256" key="1">
    <source>
        <dbReference type="SAM" id="MobiDB-lite"/>
    </source>
</evidence>
<dbReference type="OrthoDB" id="1119344at2"/>
<feature type="chain" id="PRO_5015118438" evidence="2">
    <location>
        <begin position="30"/>
        <end position="247"/>
    </location>
</feature>
<dbReference type="AlphaFoldDB" id="A0A2P8CD10"/>
<name>A0A2P8CD10_9BACT</name>
<sequence>MKTIKFHKISATVFLMAVLSVAAVNPAFAQRRTRKYQPERREHSKGKYENRDHRSSDRERNNRSQRNDDRFKKNNHNRDRDHDQNYAYHTPRYNRDNDRNWNRNKHWNNKRDWNKNRHWDNDRRWHREHPVYVNHPHYRIPRYNGRVRVYARAPWGRRHPMVIRHKYGDIYCFGGDFYTYYPKYGYVQIQLPRDMVFATIPRGAVRVRVNGHLMFRLGDVYFELGSRGYRIANYHRYPEMYGYADRY</sequence>
<comment type="caution">
    <text evidence="3">The sequence shown here is derived from an EMBL/GenBank/DDBJ whole genome shotgun (WGS) entry which is preliminary data.</text>
</comment>
<keyword evidence="2" id="KW-0732">Signal</keyword>
<evidence type="ECO:0000313" key="3">
    <source>
        <dbReference type="EMBL" id="PSK82858.1"/>
    </source>
</evidence>
<protein>
    <submittedName>
        <fullName evidence="3">Uncharacterized protein</fullName>
    </submittedName>
</protein>
<dbReference type="EMBL" id="PYGC01000005">
    <property type="protein sequence ID" value="PSK82858.1"/>
    <property type="molecule type" value="Genomic_DNA"/>
</dbReference>
<dbReference type="RefSeq" id="WP_106542446.1">
    <property type="nucleotide sequence ID" value="NZ_BLAU01000001.1"/>
</dbReference>